<evidence type="ECO:0000256" key="1">
    <source>
        <dbReference type="SAM" id="MobiDB-lite"/>
    </source>
</evidence>
<comment type="caution">
    <text evidence="2">The sequence shown here is derived from an EMBL/GenBank/DDBJ whole genome shotgun (WGS) entry which is preliminary data.</text>
</comment>
<organism evidence="2 3">
    <name type="scientific">Oryza meyeriana var. granulata</name>
    <dbReference type="NCBI Taxonomy" id="110450"/>
    <lineage>
        <taxon>Eukaryota</taxon>
        <taxon>Viridiplantae</taxon>
        <taxon>Streptophyta</taxon>
        <taxon>Embryophyta</taxon>
        <taxon>Tracheophyta</taxon>
        <taxon>Spermatophyta</taxon>
        <taxon>Magnoliopsida</taxon>
        <taxon>Liliopsida</taxon>
        <taxon>Poales</taxon>
        <taxon>Poaceae</taxon>
        <taxon>BOP clade</taxon>
        <taxon>Oryzoideae</taxon>
        <taxon>Oryzeae</taxon>
        <taxon>Oryzinae</taxon>
        <taxon>Oryza</taxon>
        <taxon>Oryza meyeriana</taxon>
    </lineage>
</organism>
<accession>A0A6G1E7M1</accession>
<dbReference type="Proteomes" id="UP000479710">
    <property type="component" value="Unassembled WGS sequence"/>
</dbReference>
<gene>
    <name evidence="2" type="ORF">E2562_034906</name>
</gene>
<feature type="compositionally biased region" description="Polar residues" evidence="1">
    <location>
        <begin position="61"/>
        <end position="72"/>
    </location>
</feature>
<dbReference type="EMBL" id="SPHZ02000005">
    <property type="protein sequence ID" value="KAF0920434.1"/>
    <property type="molecule type" value="Genomic_DNA"/>
</dbReference>
<sequence length="233" mass="24522">MVVHGTMTATQLQHGGDMAWSGRAPGFAARAFPGRFWWQGDSGRRWETEAATDGPGERSQRTGNSVTTTRLTSRGDKGKIEVSASSPAATEDAKAWVTAGEARWEEAAHGAQGHGAQPVSYTHLDVYKRHAQGHGAQQGRRLARGGGGVGAVAGDDCPVMAARGRAGLRWHGPRGYRRRRRAVGGAARGKEAQASTVWERAAWTGSRAAQRQASSAWAEGSGNGLAQAGGARE</sequence>
<protein>
    <submittedName>
        <fullName evidence="2">Uncharacterized protein</fullName>
    </submittedName>
</protein>
<feature type="region of interest" description="Disordered" evidence="1">
    <location>
        <begin position="45"/>
        <end position="87"/>
    </location>
</feature>
<evidence type="ECO:0000313" key="3">
    <source>
        <dbReference type="Proteomes" id="UP000479710"/>
    </source>
</evidence>
<dbReference type="AlphaFoldDB" id="A0A6G1E7M1"/>
<keyword evidence="3" id="KW-1185">Reference proteome</keyword>
<feature type="compositionally biased region" description="Low complexity" evidence="1">
    <location>
        <begin position="206"/>
        <end position="216"/>
    </location>
</feature>
<name>A0A6G1E7M1_9ORYZ</name>
<evidence type="ECO:0000313" key="2">
    <source>
        <dbReference type="EMBL" id="KAF0920434.1"/>
    </source>
</evidence>
<proteinExistence type="predicted"/>
<feature type="region of interest" description="Disordered" evidence="1">
    <location>
        <begin position="204"/>
        <end position="233"/>
    </location>
</feature>
<reference evidence="2 3" key="1">
    <citation type="submission" date="2019-11" db="EMBL/GenBank/DDBJ databases">
        <title>Whole genome sequence of Oryza granulata.</title>
        <authorList>
            <person name="Li W."/>
        </authorList>
    </citation>
    <scope>NUCLEOTIDE SEQUENCE [LARGE SCALE GENOMIC DNA]</scope>
    <source>
        <strain evidence="3">cv. Menghai</strain>
        <tissue evidence="2">Leaf</tissue>
    </source>
</reference>